<dbReference type="RefSeq" id="WP_135177713.1">
    <property type="nucleotide sequence ID" value="NZ_SPQT01000024.1"/>
</dbReference>
<accession>A0A4Y9LJ45</accession>
<dbReference type="OrthoDB" id="8246386at2"/>
<organism evidence="1 2">
    <name type="scientific">Bradyrhizobium niftali</name>
    <dbReference type="NCBI Taxonomy" id="2560055"/>
    <lineage>
        <taxon>Bacteria</taxon>
        <taxon>Pseudomonadati</taxon>
        <taxon>Pseudomonadota</taxon>
        <taxon>Alphaproteobacteria</taxon>
        <taxon>Hyphomicrobiales</taxon>
        <taxon>Nitrobacteraceae</taxon>
        <taxon>Bradyrhizobium</taxon>
    </lineage>
</organism>
<evidence type="ECO:0000313" key="1">
    <source>
        <dbReference type="EMBL" id="TFV43381.1"/>
    </source>
</evidence>
<sequence length="193" mass="21534">MTTIIRPGAGILYMKVGKHAQESLADIIKRKSEEIKKAGFSMWGYGGNTCHPTTMVQPFAEDVQKSGAPIFLCMQAMDSKHEAEPLRAHEYSVDGLNWQEIPKDINVLGSRYALMIKSLREEDHVLKLHETRVAVGPNAGRVGSRYIKGRVDKACLLVDEKPELANQAETSDININLVAELVDPYSVFLRDPR</sequence>
<dbReference type="Proteomes" id="UP000297966">
    <property type="component" value="Unassembled WGS sequence"/>
</dbReference>
<gene>
    <name evidence="1" type="ORF">E4K65_33250</name>
</gene>
<evidence type="ECO:0000313" key="2">
    <source>
        <dbReference type="Proteomes" id="UP000297966"/>
    </source>
</evidence>
<keyword evidence="2" id="KW-1185">Reference proteome</keyword>
<comment type="caution">
    <text evidence="1">The sequence shown here is derived from an EMBL/GenBank/DDBJ whole genome shotgun (WGS) entry which is preliminary data.</text>
</comment>
<reference evidence="1 2" key="1">
    <citation type="submission" date="2019-03" db="EMBL/GenBank/DDBJ databases">
        <title>Bradyrhizobium diversity isolated from nodules of Chamaecrista fasciculata.</title>
        <authorList>
            <person name="Klepa M.S."/>
            <person name="Urquiaga M.O."/>
            <person name="Hungria M."/>
            <person name="Delamuta J.R."/>
        </authorList>
    </citation>
    <scope>NUCLEOTIDE SEQUENCE [LARGE SCALE GENOMIC DNA]</scope>
    <source>
        <strain evidence="1 2">CNPSo 3448</strain>
    </source>
</reference>
<name>A0A4Y9LJ45_9BRAD</name>
<protein>
    <submittedName>
        <fullName evidence="1">Uncharacterized protein</fullName>
    </submittedName>
</protein>
<dbReference type="AlphaFoldDB" id="A0A4Y9LJ45"/>
<proteinExistence type="predicted"/>
<dbReference type="EMBL" id="SPQT01000024">
    <property type="protein sequence ID" value="TFV43381.1"/>
    <property type="molecule type" value="Genomic_DNA"/>
</dbReference>